<dbReference type="Gene3D" id="2.60.40.10">
    <property type="entry name" value="Immunoglobulins"/>
    <property type="match status" value="1"/>
</dbReference>
<organism evidence="3 4">
    <name type="scientific">Croceibacterium soli</name>
    <dbReference type="NCBI Taxonomy" id="1739690"/>
    <lineage>
        <taxon>Bacteria</taxon>
        <taxon>Pseudomonadati</taxon>
        <taxon>Pseudomonadota</taxon>
        <taxon>Alphaproteobacteria</taxon>
        <taxon>Sphingomonadales</taxon>
        <taxon>Erythrobacteraceae</taxon>
        <taxon>Croceibacterium</taxon>
    </lineage>
</organism>
<dbReference type="InterPro" id="IPR018247">
    <property type="entry name" value="EF_Hand_1_Ca_BS"/>
</dbReference>
<dbReference type="RefSeq" id="WP_160746468.1">
    <property type="nucleotide sequence ID" value="NZ_WTYK01000004.1"/>
</dbReference>
<dbReference type="NCBIfam" id="TIGR01965">
    <property type="entry name" value="VCBS_repeat"/>
    <property type="match status" value="4"/>
</dbReference>
<dbReference type="OrthoDB" id="8335338at2"/>
<feature type="region of interest" description="Disordered" evidence="1">
    <location>
        <begin position="1"/>
        <end position="23"/>
    </location>
</feature>
<reference evidence="3 4" key="1">
    <citation type="submission" date="2019-12" db="EMBL/GenBank/DDBJ databases">
        <title>Genomic-based taxomic classification of the family Erythrobacteraceae.</title>
        <authorList>
            <person name="Xu L."/>
        </authorList>
    </citation>
    <scope>NUCLEOTIDE SEQUENCE [LARGE SCALE GENOMIC DNA]</scope>
    <source>
        <strain evidence="3 4">MCCC 1K02066</strain>
    </source>
</reference>
<dbReference type="Pfam" id="PF17963">
    <property type="entry name" value="Big_9"/>
    <property type="match status" value="7"/>
</dbReference>
<evidence type="ECO:0000256" key="1">
    <source>
        <dbReference type="SAM" id="MobiDB-lite"/>
    </source>
</evidence>
<keyword evidence="4" id="KW-1185">Reference proteome</keyword>
<accession>A0A6I4URK4</accession>
<dbReference type="InterPro" id="IPR013783">
    <property type="entry name" value="Ig-like_fold"/>
</dbReference>
<dbReference type="Pfam" id="PF17803">
    <property type="entry name" value="Cadherin_4"/>
    <property type="match status" value="1"/>
</dbReference>
<proteinExistence type="predicted"/>
<evidence type="ECO:0000313" key="3">
    <source>
        <dbReference type="EMBL" id="MXP41610.1"/>
    </source>
</evidence>
<feature type="region of interest" description="Disordered" evidence="1">
    <location>
        <begin position="2017"/>
        <end position="2037"/>
    </location>
</feature>
<dbReference type="Gene3D" id="2.60.40.3440">
    <property type="match status" value="2"/>
</dbReference>
<evidence type="ECO:0000259" key="2">
    <source>
        <dbReference type="Pfam" id="PF17803"/>
    </source>
</evidence>
<dbReference type="InterPro" id="IPR040853">
    <property type="entry name" value="RapA2_cadherin-like"/>
</dbReference>
<evidence type="ECO:0000313" key="4">
    <source>
        <dbReference type="Proteomes" id="UP000469159"/>
    </source>
</evidence>
<feature type="compositionally biased region" description="Polar residues" evidence="1">
    <location>
        <begin position="1654"/>
        <end position="1663"/>
    </location>
</feature>
<dbReference type="NCBIfam" id="NF012211">
    <property type="entry name" value="tand_rpt_95"/>
    <property type="match status" value="1"/>
</dbReference>
<dbReference type="PROSITE" id="PS00018">
    <property type="entry name" value="EF_HAND_1"/>
    <property type="match status" value="1"/>
</dbReference>
<dbReference type="EMBL" id="WTYK01000004">
    <property type="protein sequence ID" value="MXP41610.1"/>
    <property type="molecule type" value="Genomic_DNA"/>
</dbReference>
<name>A0A6I4URK4_9SPHN</name>
<dbReference type="InterPro" id="IPR010221">
    <property type="entry name" value="VCBS_dom"/>
</dbReference>
<feature type="region of interest" description="Disordered" evidence="1">
    <location>
        <begin position="1640"/>
        <end position="1664"/>
    </location>
</feature>
<protein>
    <submittedName>
        <fullName evidence="3">Tandem-95 repeat protein</fullName>
    </submittedName>
</protein>
<feature type="domain" description="RapA2 cadherin-like" evidence="2">
    <location>
        <begin position="1011"/>
        <end position="1098"/>
    </location>
</feature>
<comment type="caution">
    <text evidence="3">The sequence shown here is derived from an EMBL/GenBank/DDBJ whole genome shotgun (WGS) entry which is preliminary data.</text>
</comment>
<feature type="compositionally biased region" description="Low complexity" evidence="1">
    <location>
        <begin position="2023"/>
        <end position="2037"/>
    </location>
</feature>
<sequence>MMDFEGQGGNAFDNPDFAQTEGGSPLPVAGAGVRIVLTPDSQGVVVLPAGLTLQDIQIQGRDLVVIGADGARYVIVDGAMVVPQIVVEGVAVPPANLAALLVGNEPEPAAGPPRSSGGNFADPVGPLQDAFGLGDLLPYTELQFTAEDEREVIPAEADPRPDISIEVGNSGVSVRNAEASVSEAGLPARAGEPAGSNSAADSESTFGFINFSSPDGTSQVALNGVPITAVGQTFATPFGVLTITSIADGRIGYSYTLTDNTADPAPEQRFTVTITDSDGDTATATLVITIADDAPNAANDTDSVAAGSYAAIGGNVITGQGTDSGAAGADTLGADNARVTAVANSAGQSVSGSTVLVIQGAYGTLTLNGDGSYSYQRAPGTPGGSTDTFTYTLTDGDGDSDTATLTIAIGDAPATVTSVPLVGDGTVVDEAGLPPRGTEAPGSAEATDVETTSGTITFAAPDGVAGVSLNGVVVTGAGQQIALPQGTLTIVSYDPVAGTLEYSFTLADNTFGDATQIGLSVTVTDTDGDSDTEDFVIMVVDDTPLAVDDSAAQGAENAPVMVDVFANDTPGADSVSLVSGIALVAGSLSGSGTVVYNNDGTFTYTPAPGEEGTVTFDYTITDGDGDTSTATVTIVLAPDSTPTIDVIEAQGGAMVHEAGLPAGSNAAADSETTVGTFAIATGNDPVGSLVINGVNVTGGGTVAGAHGTLTVSLSGGSYSYSYTLTGNTAGDGTQDVFSVVVTDSDGDSASAPLVIDIVDDVPTARADADSVGEDTALVADGNVLTGSGGTDANASDGVADTRGADGASVTTTGSFAGLHGTLVLAADGSYSYTLGNGSTAVQGLSAGETLTEVFTYTIRDGDGDTSAATLTITINGTDDGVSIGGLDGAGAEELVDEADLADGSSPDAAALTQAGTFTFTAPDGLDDVGIGGTQVVTNGVFTPGLTASSPLGTVTITAFTPVLAADGSIVGGTFSYSYTLGDNTLAHAGAGRDSVTDSFGVTVTDVDGSSATASLDIRVVDDVPTAQADANSVAEGAVAAGNVVGNDKFGADGAAPGGAVTGVAAGSDPSSPITGGIGGVIAGQYGTLTLNADGSYTYDGAPDTVPPIGAVDTFVYTITDGDGDTSTTTLTITLSDSGLAAANEDAAVDEAALATGSDPLGTGETASGTLANNVSGGTGPYSFALVGGGAGSNGTLTLNADGTWSYTLATRVDGATSDNGPNTLNDVETFTYRVTDANGNTVTQILTIDIVDDVPTARADAATQAAENAPIVIDALANDVFGADGVAPASVSVATQPAFGTVSYSAATGLFTYTPAPGAGSASLTDSFTYTIVDGDGDSSTATVTITLRPDSQPVVEAVTAAVDDDGLGGSALSGTGDIDANAGEVPFSSSEAVFNGKIDVNFGADGGTVTLANLHGTAGQVGAEAVTYGWDEGSRTLTATGARGPLFSVTLQPDGTYTVTLLDNVLHSAGGDETSAPAVVLDYLATDGDDGDPATGTLTITFNDDAPFATDNSARAEEGESVSGNVLTDGTPDQFGADGAAAPGAGVIGFAQGGTSAAPGGSISTTLGTLTLNADGSYTYVAKSNTITADTTDTFTYTIEDGDGDRSTATLTINVSAVTGTVSDDNVLVNEAGLNGSGGVGVGSAAGTDSETDSNGSVTASGGTPPYTYSITSTPGSPVGTLTLDSLTGAYSYTLDGPIDGPTAADGAQTLSNVESYGYEVRDILGNLIGTGTIVIDVVDDVPTARADAGVVVAEDSPAAVGGNVLTNDTPGADGATMVSVNIGGTDYLVPAAGTTIPLANGTYTFQANGAWTFDPATGLDHTGGAIDASFTYTIEDGDGDRSSASQPISITDGAGPTAGPAIDLVVDDENLADGSNPATPVTDSQDIVFTAGSDAIATVAFGLDLSGLSPSLSWTRVDGDTIVGRDGATPIVTLQLTRTGNTATVTATLHDNLSSHPGIDADDLLALGSVDVIATDSDGDTATSSVSISVSDDVPVADDDANSVTEGLGNTAAGNVFGATGSSPGDDADSIGADGPAAGGAVTGVRVGTEPSGGALATVAGATVVSGAYGNLTINPDGTYSYQLTTASIPTGVTSETFTYRITDGDGDTDLAELVIALNQDANAPNVTGDARTVYEDGLADGAQYGATSETVTGTFTVAANGEGYTLTLDGDVGGPVTILAAGDKVTTSKGELTITSISAPVGGVVTYGYSYTLSGPLTHTGAGEANPLLDTITMTVTDATGDSDGTPGSIVITIVDDVPTAIAPAAASVVNKAGSSTTAALDLNGVTDNFGADGPGLITFANIAQGSNSGMTSGGTAITQWLSNDGQTLQGRINSTDGSDGTLIFEIDLNQGASNYTIAMSGTIDNGAGVSFSNLTSTNAGNDLYRGVGANSAATKVDLLLSGSAPGGAPDTVNTNNTAIGVGNQSVGPGDTLRIDFVSNLTSGAATPSGFGFTGHVSTISFLGRIAEVQGNQNEQVNFKVWALNTTLTQSGTPDRNPAGGFSDSSTVTITEVTVRDYATGGTTTVDISSLPVTGAKAIAYGISVVRNADGSITFQGVQEGDSYGFKTSSGTFDAVAVQGLTGGFDVGTFSIGTIITGDPIDFSYDLQITDGDGDSVLMPDALNITANPATPPVALDLDGDGVEFLGLDASVAYDYGDGLRTTGWVARDDGLLARNTGSGLDIVFTDDAVGATSDLEGVRLGYDSDGDGLLTAADHRWASFGVWQDANSNGKVDAGEFRSLAEAGITSIGLVSDGQSYSAADGDVLVQGTASFTRADGSTGDVADALFATTAQQKADQRTVETVVTAAAAGALLVPQPVLADDRVITADVPLERIDAGLIDPDAPEPAGFATEADRTTDADLFEAAVQAQPANPAATADLSDEDFAPAQNAAADAPSASVALDSASEPAADFGGSVFAGFDADVSGGALMEALLALQATPAQPAALQAAAIGEALGEAADSAAVDAVIDHYAGGEAAEFANWGGDIEPAMLLQALDGHVFAGNGAVISDAMDDAATMAAMASA</sequence>
<feature type="region of interest" description="Disordered" evidence="1">
    <location>
        <begin position="1839"/>
        <end position="1861"/>
    </location>
</feature>
<gene>
    <name evidence="3" type="ORF">GRI75_08135</name>
</gene>
<dbReference type="Proteomes" id="UP000469159">
    <property type="component" value="Unassembled WGS sequence"/>
</dbReference>